<protein>
    <submittedName>
        <fullName evidence="2">Ribosomal protein S18 acetylase RimI-like enzyme</fullName>
    </submittedName>
</protein>
<dbReference type="Proteomes" id="UP000565576">
    <property type="component" value="Unassembled WGS sequence"/>
</dbReference>
<organism evidence="2 3">
    <name type="scientific">Rhizobium lusitanum</name>
    <dbReference type="NCBI Taxonomy" id="293958"/>
    <lineage>
        <taxon>Bacteria</taxon>
        <taxon>Pseudomonadati</taxon>
        <taxon>Pseudomonadota</taxon>
        <taxon>Alphaproteobacteria</taxon>
        <taxon>Hyphomicrobiales</taxon>
        <taxon>Rhizobiaceae</taxon>
        <taxon>Rhizobium/Agrobacterium group</taxon>
        <taxon>Rhizobium</taxon>
    </lineage>
</organism>
<dbReference type="GO" id="GO:0005840">
    <property type="term" value="C:ribosome"/>
    <property type="evidence" value="ECO:0007669"/>
    <property type="project" value="UniProtKB-KW"/>
</dbReference>
<dbReference type="SUPFAM" id="SSF55729">
    <property type="entry name" value="Acyl-CoA N-acyltransferases (Nat)"/>
    <property type="match status" value="1"/>
</dbReference>
<evidence type="ECO:0000313" key="3">
    <source>
        <dbReference type="Proteomes" id="UP000565576"/>
    </source>
</evidence>
<dbReference type="Pfam" id="PF13673">
    <property type="entry name" value="Acetyltransf_10"/>
    <property type="match status" value="1"/>
</dbReference>
<dbReference type="PROSITE" id="PS51186">
    <property type="entry name" value="GNAT"/>
    <property type="match status" value="1"/>
</dbReference>
<keyword evidence="2" id="KW-0689">Ribosomal protein</keyword>
<dbReference type="InterPro" id="IPR016181">
    <property type="entry name" value="Acyl_CoA_acyltransferase"/>
</dbReference>
<name>A0A7X0M9Q2_9HYPH</name>
<keyword evidence="2" id="KW-0687">Ribonucleoprotein</keyword>
<evidence type="ECO:0000259" key="1">
    <source>
        <dbReference type="PROSITE" id="PS51186"/>
    </source>
</evidence>
<reference evidence="2 3" key="1">
    <citation type="submission" date="2020-08" db="EMBL/GenBank/DDBJ databases">
        <title>Genomic Encyclopedia of Type Strains, Phase IV (KMG-V): Genome sequencing to study the core and pangenomes of soil and plant-associated prokaryotes.</title>
        <authorList>
            <person name="Whitman W."/>
        </authorList>
    </citation>
    <scope>NUCLEOTIDE SEQUENCE [LARGE SCALE GENOMIC DNA]</scope>
    <source>
        <strain evidence="2 3">SEMIA 4060</strain>
    </source>
</reference>
<proteinExistence type="predicted"/>
<accession>A0A7X0M9Q2</accession>
<gene>
    <name evidence="2" type="ORF">GGD46_000175</name>
</gene>
<feature type="domain" description="N-acetyltransferase" evidence="1">
    <location>
        <begin position="1"/>
        <end position="54"/>
    </location>
</feature>
<comment type="caution">
    <text evidence="2">The sequence shown here is derived from an EMBL/GenBank/DDBJ whole genome shotgun (WGS) entry which is preliminary data.</text>
</comment>
<dbReference type="EMBL" id="JACHBG010000001">
    <property type="protein sequence ID" value="MBB6482932.1"/>
    <property type="molecule type" value="Genomic_DNA"/>
</dbReference>
<dbReference type="GO" id="GO:0016747">
    <property type="term" value="F:acyltransferase activity, transferring groups other than amino-acyl groups"/>
    <property type="evidence" value="ECO:0007669"/>
    <property type="project" value="InterPro"/>
</dbReference>
<dbReference type="AlphaFoldDB" id="A0A7X0M9Q2"/>
<dbReference type="InterPro" id="IPR000182">
    <property type="entry name" value="GNAT_dom"/>
</dbReference>
<sequence length="55" mass="6095">MAAIERRAKANGIAKLTVSSSVTAQGFYARLGFTVQRDSYYGEERTIVMERALLP</sequence>
<evidence type="ECO:0000313" key="2">
    <source>
        <dbReference type="EMBL" id="MBB6482932.1"/>
    </source>
</evidence>
<dbReference type="RefSeq" id="WP_246806201.1">
    <property type="nucleotide sequence ID" value="NZ_JACHBG010000001.1"/>
</dbReference>
<dbReference type="Gene3D" id="3.40.630.30">
    <property type="match status" value="1"/>
</dbReference>